<keyword evidence="6" id="KW-0408">Iron</keyword>
<name>A0ABP8LPP8_9BACT</name>
<comment type="subcellular location">
    <subcellularLocation>
        <location evidence="2">Cytoplasm</location>
    </subcellularLocation>
</comment>
<dbReference type="Pfam" id="PF05153">
    <property type="entry name" value="MIOX"/>
    <property type="match status" value="1"/>
</dbReference>
<evidence type="ECO:0000256" key="3">
    <source>
        <dbReference type="ARBA" id="ARBA00022490"/>
    </source>
</evidence>
<dbReference type="SUPFAM" id="SSF109604">
    <property type="entry name" value="HD-domain/PDEase-like"/>
    <property type="match status" value="1"/>
</dbReference>
<keyword evidence="3" id="KW-0963">Cytoplasm</keyword>
<evidence type="ECO:0000256" key="4">
    <source>
        <dbReference type="ARBA" id="ARBA00022723"/>
    </source>
</evidence>
<comment type="cofactor">
    <cofactor evidence="1">
        <name>Fe cation</name>
        <dbReference type="ChEBI" id="CHEBI:24875"/>
    </cofactor>
</comment>
<evidence type="ECO:0008006" key="9">
    <source>
        <dbReference type="Google" id="ProtNLM"/>
    </source>
</evidence>
<proteinExistence type="predicted"/>
<dbReference type="PANTHER" id="PTHR12588:SF0">
    <property type="entry name" value="INOSITOL OXYGENASE"/>
    <property type="match status" value="1"/>
</dbReference>
<protein>
    <recommendedName>
        <fullName evidence="9">Inositol oxygenase</fullName>
    </recommendedName>
</protein>
<dbReference type="RefSeq" id="WP_345158965.1">
    <property type="nucleotide sequence ID" value="NZ_BAABHC010000014.1"/>
</dbReference>
<keyword evidence="5" id="KW-0560">Oxidoreductase</keyword>
<comment type="caution">
    <text evidence="7">The sequence shown here is derived from an EMBL/GenBank/DDBJ whole genome shotgun (WGS) entry which is preliminary data.</text>
</comment>
<organism evidence="7 8">
    <name type="scientific">Pontibacter saemangeumensis</name>
    <dbReference type="NCBI Taxonomy" id="1084525"/>
    <lineage>
        <taxon>Bacteria</taxon>
        <taxon>Pseudomonadati</taxon>
        <taxon>Bacteroidota</taxon>
        <taxon>Cytophagia</taxon>
        <taxon>Cytophagales</taxon>
        <taxon>Hymenobacteraceae</taxon>
        <taxon>Pontibacter</taxon>
    </lineage>
</organism>
<dbReference type="Proteomes" id="UP001500552">
    <property type="component" value="Unassembled WGS sequence"/>
</dbReference>
<evidence type="ECO:0000256" key="5">
    <source>
        <dbReference type="ARBA" id="ARBA00023002"/>
    </source>
</evidence>
<accession>A0ABP8LPP8</accession>
<gene>
    <name evidence="7" type="ORF">GCM10023188_21620</name>
</gene>
<evidence type="ECO:0000256" key="1">
    <source>
        <dbReference type="ARBA" id="ARBA00001962"/>
    </source>
</evidence>
<dbReference type="EMBL" id="BAABHC010000014">
    <property type="protein sequence ID" value="GAA4432824.1"/>
    <property type="molecule type" value="Genomic_DNA"/>
</dbReference>
<keyword evidence="4" id="KW-0479">Metal-binding</keyword>
<evidence type="ECO:0000256" key="6">
    <source>
        <dbReference type="ARBA" id="ARBA00023004"/>
    </source>
</evidence>
<evidence type="ECO:0000313" key="7">
    <source>
        <dbReference type="EMBL" id="GAA4432824.1"/>
    </source>
</evidence>
<dbReference type="PANTHER" id="PTHR12588">
    <property type="entry name" value="MYOINOSITOL OXYGENASE"/>
    <property type="match status" value="1"/>
</dbReference>
<dbReference type="Gene3D" id="1.10.3210.10">
    <property type="entry name" value="Hypothetical protein af1432"/>
    <property type="match status" value="1"/>
</dbReference>
<dbReference type="InterPro" id="IPR007828">
    <property type="entry name" value="Inositol_oxygenase"/>
</dbReference>
<evidence type="ECO:0000256" key="2">
    <source>
        <dbReference type="ARBA" id="ARBA00004496"/>
    </source>
</evidence>
<sequence length="292" mass="35008">MKATNIDEKNPLESLDVWEEDLLERFPDPDNIVQDKTKEEYRNYETPARETVKEFYRLNHLHQTYDFVLQKEKEFLRFDKKEMPIWDAFTFLNQLVDDSDPDTDLDQMQHLLQTSEAIRTDGHPDWMVLVGLLHDMGKVLCLFGEPQWAVVGDTFPVGCAFSDKIVFSEFFKDNPDYNDSRYNTRFGVYSPNCGLRNVHMSWGHDEYVYQMMKNHLPEPALYMLRYHSFYPQHRENAYDHLMDSHDHEMFEWVKLFNPYDLYSKTPTPPDWNKLRPYYENLVAKYLPPTLKF</sequence>
<evidence type="ECO:0000313" key="8">
    <source>
        <dbReference type="Proteomes" id="UP001500552"/>
    </source>
</evidence>
<reference evidence="8" key="1">
    <citation type="journal article" date="2019" name="Int. J. Syst. Evol. Microbiol.">
        <title>The Global Catalogue of Microorganisms (GCM) 10K type strain sequencing project: providing services to taxonomists for standard genome sequencing and annotation.</title>
        <authorList>
            <consortium name="The Broad Institute Genomics Platform"/>
            <consortium name="The Broad Institute Genome Sequencing Center for Infectious Disease"/>
            <person name="Wu L."/>
            <person name="Ma J."/>
        </authorList>
    </citation>
    <scope>NUCLEOTIDE SEQUENCE [LARGE SCALE GENOMIC DNA]</scope>
    <source>
        <strain evidence="8">JCM 17926</strain>
    </source>
</reference>
<keyword evidence="8" id="KW-1185">Reference proteome</keyword>